<keyword evidence="5" id="KW-0560">Oxidoreductase</keyword>
<keyword evidence="6" id="KW-0223">Dioxygenase</keyword>
<evidence type="ECO:0000256" key="4">
    <source>
        <dbReference type="ARBA" id="ARBA00022643"/>
    </source>
</evidence>
<evidence type="ECO:0000256" key="5">
    <source>
        <dbReference type="ARBA" id="ARBA00023002"/>
    </source>
</evidence>
<dbReference type="GO" id="GO:0051213">
    <property type="term" value="F:dioxygenase activity"/>
    <property type="evidence" value="ECO:0007669"/>
    <property type="project" value="UniProtKB-KW"/>
</dbReference>
<proteinExistence type="predicted"/>
<protein>
    <recommendedName>
        <fullName evidence="2">Probable nitronate monooxygenase</fullName>
    </recommendedName>
</protein>
<dbReference type="SUPFAM" id="SSF51412">
    <property type="entry name" value="Inosine monophosphate dehydrogenase (IMPDH)"/>
    <property type="match status" value="1"/>
</dbReference>
<evidence type="ECO:0000256" key="3">
    <source>
        <dbReference type="ARBA" id="ARBA00022630"/>
    </source>
</evidence>
<dbReference type="EMBL" id="JAUSWN010000002">
    <property type="protein sequence ID" value="MDQ0478631.1"/>
    <property type="molecule type" value="Genomic_DNA"/>
</dbReference>
<dbReference type="PANTHER" id="PTHR32332">
    <property type="entry name" value="2-NITROPROPANE DIOXYGENASE"/>
    <property type="match status" value="1"/>
</dbReference>
<sequence length="357" mass="38608">MNLKPLKLGSLEAKLPIIQGGMGIGVSLSNLASSVALNGGFGVISAAQIGFKEIDFRKNILNANLRALKYHIKTALKKACGKGIIGVNIMCAAKNYDELVKTSIESGAQAIISGAGLPITLPKLCQNSPVKIIPIVSSEKATSVLLRMWDKHYNRTADAIIVEGPKAGGHLGFKEDELANSMLTFEHEIKKILKTITIFKKKYNQDIPLIVAGGIYDGKDIYKAINLGASGVQLGTRFVTTEECDAHINFKQAYISCNKEDIQIIKSPVGMPGRAIANNFINNISKQNKKITSCYSCLNHCDPNTIPYCITEALINAVNGDIDNGLIFCGSNAYKTNKIITVKELLTELINEVAIIN</sequence>
<keyword evidence="3" id="KW-0285">Flavoprotein</keyword>
<evidence type="ECO:0000256" key="1">
    <source>
        <dbReference type="ARBA" id="ARBA00003535"/>
    </source>
</evidence>
<dbReference type="InterPro" id="IPR004136">
    <property type="entry name" value="NMO"/>
</dbReference>
<dbReference type="PANTHER" id="PTHR32332:SF18">
    <property type="entry name" value="2-NITROPROPANE DIOXYGENASE"/>
    <property type="match status" value="1"/>
</dbReference>
<dbReference type="RefSeq" id="WP_111944204.1">
    <property type="nucleotide sequence ID" value="NZ_BAAACJ010000008.1"/>
</dbReference>
<comment type="function">
    <text evidence="1">Nitronate monooxygenase that uses molecular oxygen to catalyze the oxidative denitrification of alkyl nitronates. Acts on propionate 3-nitronate (P3N), the presumed physiological substrate. Probably functions in the detoxification of P3N, a metabolic poison produced by plants and fungi as a defense mechanism.</text>
</comment>
<keyword evidence="4" id="KW-0288">FMN</keyword>
<keyword evidence="7" id="KW-1185">Reference proteome</keyword>
<comment type="caution">
    <text evidence="6">The sequence shown here is derived from an EMBL/GenBank/DDBJ whole genome shotgun (WGS) entry which is preliminary data.</text>
</comment>
<evidence type="ECO:0000256" key="2">
    <source>
        <dbReference type="ARBA" id="ARBA00013457"/>
    </source>
</evidence>
<gene>
    <name evidence="6" type="ORF">QOZ93_000340</name>
</gene>
<dbReference type="Pfam" id="PF03060">
    <property type="entry name" value="NMO"/>
    <property type="match status" value="1"/>
</dbReference>
<dbReference type="Proteomes" id="UP001224418">
    <property type="component" value="Unassembled WGS sequence"/>
</dbReference>
<dbReference type="InterPro" id="IPR013785">
    <property type="entry name" value="Aldolase_TIM"/>
</dbReference>
<dbReference type="CDD" id="cd04730">
    <property type="entry name" value="NPD_like"/>
    <property type="match status" value="1"/>
</dbReference>
<accession>A0ABU0JQV1</accession>
<name>A0ABU0JQV1_HATLI</name>
<reference evidence="6 7" key="1">
    <citation type="submission" date="2023-07" db="EMBL/GenBank/DDBJ databases">
        <title>Genomic Encyclopedia of Type Strains, Phase IV (KMG-IV): sequencing the most valuable type-strain genomes for metagenomic binning, comparative biology and taxonomic classification.</title>
        <authorList>
            <person name="Goeker M."/>
        </authorList>
    </citation>
    <scope>NUCLEOTIDE SEQUENCE [LARGE SCALE GENOMIC DNA]</scope>
    <source>
        <strain evidence="6 7">DSM 1400</strain>
    </source>
</reference>
<organism evidence="6 7">
    <name type="scientific">Hathewaya limosa</name>
    <name type="common">Clostridium limosum</name>
    <dbReference type="NCBI Taxonomy" id="1536"/>
    <lineage>
        <taxon>Bacteria</taxon>
        <taxon>Bacillati</taxon>
        <taxon>Bacillota</taxon>
        <taxon>Clostridia</taxon>
        <taxon>Eubacteriales</taxon>
        <taxon>Clostridiaceae</taxon>
        <taxon>Hathewaya</taxon>
    </lineage>
</organism>
<dbReference type="Gene3D" id="3.20.20.70">
    <property type="entry name" value="Aldolase class I"/>
    <property type="match status" value="1"/>
</dbReference>
<evidence type="ECO:0000313" key="6">
    <source>
        <dbReference type="EMBL" id="MDQ0478631.1"/>
    </source>
</evidence>
<evidence type="ECO:0000313" key="7">
    <source>
        <dbReference type="Proteomes" id="UP001224418"/>
    </source>
</evidence>